<sequence>MALIRSVRFILEHKCIKRKIFKLALGQKDASVYMFPYGKKGEYYFGSQVIERKIEKKQFKYNKQFSTYDIPKLSFHQSGQVKICD</sequence>
<organism evidence="1">
    <name type="scientific">marine sediment metagenome</name>
    <dbReference type="NCBI Taxonomy" id="412755"/>
    <lineage>
        <taxon>unclassified sequences</taxon>
        <taxon>metagenomes</taxon>
        <taxon>ecological metagenomes</taxon>
    </lineage>
</organism>
<feature type="non-terminal residue" evidence="1">
    <location>
        <position position="85"/>
    </location>
</feature>
<dbReference type="EMBL" id="BART01014757">
    <property type="protein sequence ID" value="GAG76909.1"/>
    <property type="molecule type" value="Genomic_DNA"/>
</dbReference>
<gene>
    <name evidence="1" type="ORF">S01H4_29160</name>
</gene>
<evidence type="ECO:0000313" key="1">
    <source>
        <dbReference type="EMBL" id="GAG76909.1"/>
    </source>
</evidence>
<protein>
    <submittedName>
        <fullName evidence="1">Uncharacterized protein</fullName>
    </submittedName>
</protein>
<name>X1A589_9ZZZZ</name>
<dbReference type="AlphaFoldDB" id="X1A589"/>
<comment type="caution">
    <text evidence="1">The sequence shown here is derived from an EMBL/GenBank/DDBJ whole genome shotgun (WGS) entry which is preliminary data.</text>
</comment>
<proteinExistence type="predicted"/>
<accession>X1A589</accession>
<reference evidence="1" key="1">
    <citation type="journal article" date="2014" name="Front. Microbiol.">
        <title>High frequency of phylogenetically diverse reductive dehalogenase-homologous genes in deep subseafloor sedimentary metagenomes.</title>
        <authorList>
            <person name="Kawai M."/>
            <person name="Futagami T."/>
            <person name="Toyoda A."/>
            <person name="Takaki Y."/>
            <person name="Nishi S."/>
            <person name="Hori S."/>
            <person name="Arai W."/>
            <person name="Tsubouchi T."/>
            <person name="Morono Y."/>
            <person name="Uchiyama I."/>
            <person name="Ito T."/>
            <person name="Fujiyama A."/>
            <person name="Inagaki F."/>
            <person name="Takami H."/>
        </authorList>
    </citation>
    <scope>NUCLEOTIDE SEQUENCE</scope>
    <source>
        <strain evidence="1">Expedition CK06-06</strain>
    </source>
</reference>